<protein>
    <submittedName>
        <fullName evidence="2">Uncharacterized protein</fullName>
    </submittedName>
</protein>
<gene>
    <name evidence="2" type="ORF">R1sor_027292</name>
</gene>
<feature type="compositionally biased region" description="Pro residues" evidence="1">
    <location>
        <begin position="357"/>
        <end position="371"/>
    </location>
</feature>
<dbReference type="Proteomes" id="UP001633002">
    <property type="component" value="Unassembled WGS sequence"/>
</dbReference>
<feature type="compositionally biased region" description="Basic and acidic residues" evidence="1">
    <location>
        <begin position="286"/>
        <end position="327"/>
    </location>
</feature>
<evidence type="ECO:0000313" key="3">
    <source>
        <dbReference type="Proteomes" id="UP001633002"/>
    </source>
</evidence>
<feature type="region of interest" description="Disordered" evidence="1">
    <location>
        <begin position="144"/>
        <end position="386"/>
    </location>
</feature>
<proteinExistence type="predicted"/>
<comment type="caution">
    <text evidence="2">The sequence shown here is derived from an EMBL/GenBank/DDBJ whole genome shotgun (WGS) entry which is preliminary data.</text>
</comment>
<feature type="compositionally biased region" description="Polar residues" evidence="1">
    <location>
        <begin position="152"/>
        <end position="176"/>
    </location>
</feature>
<feature type="compositionally biased region" description="Low complexity" evidence="1">
    <location>
        <begin position="190"/>
        <end position="216"/>
    </location>
</feature>
<feature type="region of interest" description="Disordered" evidence="1">
    <location>
        <begin position="1"/>
        <end position="22"/>
    </location>
</feature>
<organism evidence="2 3">
    <name type="scientific">Riccia sorocarpa</name>
    <dbReference type="NCBI Taxonomy" id="122646"/>
    <lineage>
        <taxon>Eukaryota</taxon>
        <taxon>Viridiplantae</taxon>
        <taxon>Streptophyta</taxon>
        <taxon>Embryophyta</taxon>
        <taxon>Marchantiophyta</taxon>
        <taxon>Marchantiopsida</taxon>
        <taxon>Marchantiidae</taxon>
        <taxon>Marchantiales</taxon>
        <taxon>Ricciaceae</taxon>
        <taxon>Riccia</taxon>
    </lineage>
</organism>
<keyword evidence="3" id="KW-1185">Reference proteome</keyword>
<dbReference type="EMBL" id="JBJQOH010000008">
    <property type="protein sequence ID" value="KAL3677344.1"/>
    <property type="molecule type" value="Genomic_DNA"/>
</dbReference>
<evidence type="ECO:0000256" key="1">
    <source>
        <dbReference type="SAM" id="MobiDB-lite"/>
    </source>
</evidence>
<dbReference type="AlphaFoldDB" id="A0ABD3GJJ1"/>
<sequence length="428" mass="47081">MSSSENGKTPCPHNHQHNFKQEIEESIRRCEQLLSVAPPVLYHPTCITPEGRGSSSTRRSSRSSARLSSEYSSSGAEPETKSADFDPEWRKNMGLLINVQDGNVTTVTPVITEYEEDLAALPTPVDEEGNPPDERIETEYNFSFDESKHSTGTDTVPDSINITTRTLTRGSGSDLTSESDEWHYEIMEQSRSPSSASGIASQSSSKSRPASYASKSVASRRFSKTNSPGSSTSQKSNHSRASSKSKSGPRSATGSDTSGGRTAKDPRSGGLGNEQHSEVASGSVTRSERETARVSPNRRERGNEECCSHRREVITTRSQDGNHEIIFSERCTTFPRHRASPTPPSSPYSSVKFSTPPKSPIRKTPPNPRSPRSPRRPQQDPDRILHDAIAFTFNTPHKFNEDWEWVGECTGVRTGKHAYQGTNPKPQT</sequence>
<feature type="compositionally biased region" description="Low complexity" evidence="1">
    <location>
        <begin position="52"/>
        <end position="74"/>
    </location>
</feature>
<reference evidence="2 3" key="1">
    <citation type="submission" date="2024-09" db="EMBL/GenBank/DDBJ databases">
        <title>Chromosome-scale assembly of Riccia sorocarpa.</title>
        <authorList>
            <person name="Paukszto L."/>
        </authorList>
    </citation>
    <scope>NUCLEOTIDE SEQUENCE [LARGE SCALE GENOMIC DNA]</scope>
    <source>
        <strain evidence="2">LP-2024</strain>
        <tissue evidence="2">Aerial parts of the thallus</tissue>
    </source>
</reference>
<feature type="region of interest" description="Disordered" evidence="1">
    <location>
        <begin position="41"/>
        <end position="85"/>
    </location>
</feature>
<evidence type="ECO:0000313" key="2">
    <source>
        <dbReference type="EMBL" id="KAL3677344.1"/>
    </source>
</evidence>
<accession>A0ABD3GJJ1</accession>
<feature type="compositionally biased region" description="Basic and acidic residues" evidence="1">
    <location>
        <begin position="377"/>
        <end position="386"/>
    </location>
</feature>
<name>A0ABD3GJJ1_9MARC</name>